<dbReference type="PROSITE" id="PS51186">
    <property type="entry name" value="GNAT"/>
    <property type="match status" value="1"/>
</dbReference>
<organism evidence="2 3">
    <name type="scientific">Flavimaricola marinus</name>
    <dbReference type="NCBI Taxonomy" id="1819565"/>
    <lineage>
        <taxon>Bacteria</taxon>
        <taxon>Pseudomonadati</taxon>
        <taxon>Pseudomonadota</taxon>
        <taxon>Alphaproteobacteria</taxon>
        <taxon>Rhodobacterales</taxon>
        <taxon>Paracoccaceae</taxon>
        <taxon>Flavimaricola</taxon>
    </lineage>
</organism>
<evidence type="ECO:0000313" key="3">
    <source>
        <dbReference type="Proteomes" id="UP000201613"/>
    </source>
</evidence>
<dbReference type="Gene3D" id="3.40.630.30">
    <property type="match status" value="1"/>
</dbReference>
<dbReference type="Proteomes" id="UP000201613">
    <property type="component" value="Unassembled WGS sequence"/>
</dbReference>
<gene>
    <name evidence="2" type="ORF">LOM8899_01308</name>
</gene>
<dbReference type="EMBL" id="FXZK01000001">
    <property type="protein sequence ID" value="SMY07176.1"/>
    <property type="molecule type" value="Genomic_DNA"/>
</dbReference>
<dbReference type="AlphaFoldDB" id="A0A238LDY8"/>
<name>A0A238LDY8_9RHOB</name>
<dbReference type="InterPro" id="IPR016181">
    <property type="entry name" value="Acyl_CoA_acyltransferase"/>
</dbReference>
<keyword evidence="2" id="KW-0808">Transferase</keyword>
<dbReference type="InterPro" id="IPR000182">
    <property type="entry name" value="GNAT_dom"/>
</dbReference>
<keyword evidence="3" id="KW-1185">Reference proteome</keyword>
<dbReference type="CDD" id="cd04301">
    <property type="entry name" value="NAT_SF"/>
    <property type="match status" value="1"/>
</dbReference>
<accession>A0A238LDY8</accession>
<protein>
    <submittedName>
        <fullName evidence="2">Acetyltransferase (GNAT) family protein</fullName>
    </submittedName>
</protein>
<dbReference type="RefSeq" id="WP_168770477.1">
    <property type="nucleotide sequence ID" value="NZ_FXZK01000001.1"/>
</dbReference>
<reference evidence="2 3" key="1">
    <citation type="submission" date="2017-05" db="EMBL/GenBank/DDBJ databases">
        <authorList>
            <person name="Song R."/>
            <person name="Chenine A.L."/>
            <person name="Ruprecht R.M."/>
        </authorList>
    </citation>
    <scope>NUCLEOTIDE SEQUENCE [LARGE SCALE GENOMIC DNA]</scope>
    <source>
        <strain evidence="2 3">CECT 8899</strain>
    </source>
</reference>
<dbReference type="SUPFAM" id="SSF55729">
    <property type="entry name" value="Acyl-CoA N-acyltransferases (Nat)"/>
    <property type="match status" value="1"/>
</dbReference>
<evidence type="ECO:0000259" key="1">
    <source>
        <dbReference type="PROSITE" id="PS51186"/>
    </source>
</evidence>
<sequence>MITLRPVERDDLHPLFRLKVTAEQDGWVAPNEFTLAQAPYETGAYVFAIRNDDEIVGLLAMIDFREHAYVMEGEDREAANLWRLLIGADHQNKGYGRAAMGLAFDWARARGNPRFGTSVVPENAAGLAFYRSLGLEPTGLIVDGETVLSRDL</sequence>
<dbReference type="Pfam" id="PF00583">
    <property type="entry name" value="Acetyltransf_1"/>
    <property type="match status" value="1"/>
</dbReference>
<evidence type="ECO:0000313" key="2">
    <source>
        <dbReference type="EMBL" id="SMY07176.1"/>
    </source>
</evidence>
<feature type="domain" description="N-acetyltransferase" evidence="1">
    <location>
        <begin position="2"/>
        <end position="152"/>
    </location>
</feature>
<dbReference type="GO" id="GO:0016747">
    <property type="term" value="F:acyltransferase activity, transferring groups other than amino-acyl groups"/>
    <property type="evidence" value="ECO:0007669"/>
    <property type="project" value="InterPro"/>
</dbReference>
<proteinExistence type="predicted"/>